<dbReference type="InterPro" id="IPR016040">
    <property type="entry name" value="NAD(P)-bd_dom"/>
</dbReference>
<dbReference type="Proteomes" id="UP001459277">
    <property type="component" value="Unassembled WGS sequence"/>
</dbReference>
<name>A0AAW2DEY2_9ROSI</name>
<evidence type="ECO:0000256" key="3">
    <source>
        <dbReference type="ARBA" id="ARBA00013189"/>
    </source>
</evidence>
<dbReference type="SUPFAM" id="SSF51735">
    <property type="entry name" value="NAD(P)-binding Rossmann-fold domains"/>
    <property type="match status" value="1"/>
</dbReference>
<evidence type="ECO:0000256" key="1">
    <source>
        <dbReference type="ARBA" id="ARBA00000083"/>
    </source>
</evidence>
<comment type="caution">
    <text evidence="7">The sequence shown here is derived from an EMBL/GenBank/DDBJ whole genome shotgun (WGS) entry which is preliminary data.</text>
</comment>
<evidence type="ECO:0000259" key="6">
    <source>
        <dbReference type="Pfam" id="PF16363"/>
    </source>
</evidence>
<protein>
    <recommendedName>
        <fullName evidence="3">UDP-glucose 4-epimerase</fullName>
        <ecNumber evidence="3">5.1.3.2</ecNumber>
    </recommendedName>
</protein>
<keyword evidence="5" id="KW-0119">Carbohydrate metabolism</keyword>
<dbReference type="AlphaFoldDB" id="A0AAW2DEY2"/>
<dbReference type="Gene3D" id="3.40.50.720">
    <property type="entry name" value="NAD(P)-binding Rossmann-like Domain"/>
    <property type="match status" value="1"/>
</dbReference>
<dbReference type="GO" id="GO:0006012">
    <property type="term" value="P:galactose metabolic process"/>
    <property type="evidence" value="ECO:0007669"/>
    <property type="project" value="UniProtKB-KW"/>
</dbReference>
<evidence type="ECO:0000256" key="5">
    <source>
        <dbReference type="ARBA" id="ARBA00023277"/>
    </source>
</evidence>
<dbReference type="Pfam" id="PF16363">
    <property type="entry name" value="GDP_Man_Dehyd"/>
    <property type="match status" value="1"/>
</dbReference>
<evidence type="ECO:0000256" key="4">
    <source>
        <dbReference type="ARBA" id="ARBA00023144"/>
    </source>
</evidence>
<comment type="catalytic activity">
    <reaction evidence="1">
        <text>UDP-alpha-D-glucose = UDP-alpha-D-galactose</text>
        <dbReference type="Rhea" id="RHEA:22168"/>
        <dbReference type="ChEBI" id="CHEBI:58885"/>
        <dbReference type="ChEBI" id="CHEBI:66914"/>
        <dbReference type="EC" id="5.1.3.2"/>
    </reaction>
</comment>
<comment type="pathway">
    <text evidence="2">Carbohydrate metabolism; galactose metabolism.</text>
</comment>
<accession>A0AAW2DEY2</accession>
<dbReference type="GO" id="GO:0003978">
    <property type="term" value="F:UDP-glucose 4-epimerase activity"/>
    <property type="evidence" value="ECO:0007669"/>
    <property type="project" value="UniProtKB-EC"/>
</dbReference>
<proteinExistence type="predicted"/>
<organism evidence="7 8">
    <name type="scientific">Lithocarpus litseifolius</name>
    <dbReference type="NCBI Taxonomy" id="425828"/>
    <lineage>
        <taxon>Eukaryota</taxon>
        <taxon>Viridiplantae</taxon>
        <taxon>Streptophyta</taxon>
        <taxon>Embryophyta</taxon>
        <taxon>Tracheophyta</taxon>
        <taxon>Spermatophyta</taxon>
        <taxon>Magnoliopsida</taxon>
        <taxon>eudicotyledons</taxon>
        <taxon>Gunneridae</taxon>
        <taxon>Pentapetalae</taxon>
        <taxon>rosids</taxon>
        <taxon>fabids</taxon>
        <taxon>Fagales</taxon>
        <taxon>Fagaceae</taxon>
        <taxon>Lithocarpus</taxon>
    </lineage>
</organism>
<dbReference type="EC" id="5.1.3.2" evidence="3"/>
<dbReference type="InterPro" id="IPR036291">
    <property type="entry name" value="NAD(P)-bd_dom_sf"/>
</dbReference>
<reference evidence="7 8" key="1">
    <citation type="submission" date="2024-01" db="EMBL/GenBank/DDBJ databases">
        <title>A telomere-to-telomere, gap-free genome of sweet tea (Lithocarpus litseifolius).</title>
        <authorList>
            <person name="Zhou J."/>
        </authorList>
    </citation>
    <scope>NUCLEOTIDE SEQUENCE [LARGE SCALE GENOMIC DNA]</scope>
    <source>
        <strain evidence="7">Zhou-2022a</strain>
        <tissue evidence="7">Leaf</tissue>
    </source>
</reference>
<evidence type="ECO:0000256" key="2">
    <source>
        <dbReference type="ARBA" id="ARBA00004947"/>
    </source>
</evidence>
<evidence type="ECO:0000313" key="7">
    <source>
        <dbReference type="EMBL" id="KAL0009012.1"/>
    </source>
</evidence>
<feature type="domain" description="NAD(P)-binding" evidence="6">
    <location>
        <begin position="2"/>
        <end position="151"/>
    </location>
</feature>
<gene>
    <name evidence="7" type="ORF">SO802_010514</name>
</gene>
<keyword evidence="8" id="KW-1185">Reference proteome</keyword>
<dbReference type="PANTHER" id="PTHR43725:SF15">
    <property type="entry name" value="BIFUNCTIONAL UDP-GLUCOSE 4-EPIMERASE AND UDP-XYLOSE 4-EPIMERASE 1"/>
    <property type="match status" value="1"/>
</dbReference>
<dbReference type="PANTHER" id="PTHR43725">
    <property type="entry name" value="UDP-GLUCOSE 4-EPIMERASE"/>
    <property type="match status" value="1"/>
</dbReference>
<dbReference type="EMBL" id="JAZDWU010000003">
    <property type="protein sequence ID" value="KAL0009012.1"/>
    <property type="molecule type" value="Genomic_DNA"/>
</dbReference>
<evidence type="ECO:0000313" key="8">
    <source>
        <dbReference type="Proteomes" id="UP001459277"/>
    </source>
</evidence>
<sequence>MGAIGFIGSHTVVQLLNEGFRVSIIDNLDNSITEVVDRVRDLFGPKHSQNLEFHQGDLRNKDLEKLFSQTQFGALIHFDGLKAVGESVANPRRYFDNNLIGTINLYKVMTKYDCKKMVFSSSATVYGQPEKMPCVEDFELKTMNPYGRTKSLLPDYQRLSHRLNTSKLIENSGEFQNLIVFNNFEETLVLLVPLLASALEFGSVAAPALVALLKMGSWLLTEEFSSKLDYLRSLVLSSALLASAILEGL</sequence>
<dbReference type="GO" id="GO:0005829">
    <property type="term" value="C:cytosol"/>
    <property type="evidence" value="ECO:0007669"/>
    <property type="project" value="TreeGrafter"/>
</dbReference>
<keyword evidence="4" id="KW-0299">Galactose metabolism</keyword>